<evidence type="ECO:0000256" key="1">
    <source>
        <dbReference type="ARBA" id="ARBA00004651"/>
    </source>
</evidence>
<dbReference type="PANTHER" id="PTHR23513:SF11">
    <property type="entry name" value="STAPHYLOFERRIN A TRANSPORTER"/>
    <property type="match status" value="1"/>
</dbReference>
<keyword evidence="4 7" id="KW-0812">Transmembrane</keyword>
<evidence type="ECO:0000256" key="6">
    <source>
        <dbReference type="ARBA" id="ARBA00023136"/>
    </source>
</evidence>
<dbReference type="Pfam" id="PF05977">
    <property type="entry name" value="MFS_3"/>
    <property type="match status" value="1"/>
</dbReference>
<proteinExistence type="predicted"/>
<evidence type="ECO:0000256" key="4">
    <source>
        <dbReference type="ARBA" id="ARBA00022692"/>
    </source>
</evidence>
<keyword evidence="3" id="KW-1003">Cell membrane</keyword>
<feature type="transmembrane region" description="Helical" evidence="7">
    <location>
        <begin position="266"/>
        <end position="286"/>
    </location>
</feature>
<name>A0A1F6CQJ7_HANXR</name>
<feature type="transmembrane region" description="Helical" evidence="7">
    <location>
        <begin position="293"/>
        <end position="312"/>
    </location>
</feature>
<protein>
    <recommendedName>
        <fullName evidence="10">Major facilitator superfamily (MFS) profile domain-containing protein</fullName>
    </recommendedName>
</protein>
<sequence>MEAKAHPLFRGTLAPMAVPDYRRLLIGNALWWQANWMEQVAVGWLVLELTDSAWQVALVGFYRSAPLLLFGFMAGLVTERFNRRVVILSAQMLYLSVFCAFAMLLWTGHLAFWHIAVGEFLLGIGWAQDWPARRSLLPDLVGRSRIVDGMMVENFAANATRVLGPFTGGVLIAALGVFGCFLVILGVNCLGFFFLMRLSPRPQARRAGAASPWANVIEGLRYVRGNQPILGVLLITVLMNALMFPYQTLLPVFARDILKQGPVGLGVLGASNGVGSFCGILLVNWLKRFRHSGVVFAGGSLFQSAVMIAFAASRSFPLSVALLIASGVGQAAFGVMQSSIVLMSSNDEMRDRALGALVVAIGGGPLGRLQIGALSAAWGVPMAVGVSCTVSVLSIAGVTAMLPGFRARDQARA</sequence>
<evidence type="ECO:0000256" key="5">
    <source>
        <dbReference type="ARBA" id="ARBA00022989"/>
    </source>
</evidence>
<dbReference type="InterPro" id="IPR036259">
    <property type="entry name" value="MFS_trans_sf"/>
</dbReference>
<evidence type="ECO:0000256" key="3">
    <source>
        <dbReference type="ARBA" id="ARBA00022475"/>
    </source>
</evidence>
<dbReference type="GO" id="GO:0005886">
    <property type="term" value="C:plasma membrane"/>
    <property type="evidence" value="ECO:0007669"/>
    <property type="project" value="UniProtKB-SubCell"/>
</dbReference>
<keyword evidence="6 7" id="KW-0472">Membrane</keyword>
<feature type="transmembrane region" description="Helical" evidence="7">
    <location>
        <begin position="318"/>
        <end position="342"/>
    </location>
</feature>
<evidence type="ECO:0000313" key="9">
    <source>
        <dbReference type="Proteomes" id="UP000178606"/>
    </source>
</evidence>
<keyword evidence="5 7" id="KW-1133">Transmembrane helix</keyword>
<feature type="transmembrane region" description="Helical" evidence="7">
    <location>
        <begin position="354"/>
        <end position="378"/>
    </location>
</feature>
<feature type="transmembrane region" description="Helical" evidence="7">
    <location>
        <begin position="229"/>
        <end position="246"/>
    </location>
</feature>
<organism evidence="8 9">
    <name type="scientific">Handelsmanbacteria sp. (strain RIFCSPLOWO2_12_FULL_64_10)</name>
    <dbReference type="NCBI Taxonomy" id="1817868"/>
    <lineage>
        <taxon>Bacteria</taxon>
        <taxon>Candidatus Handelsmaniibacteriota</taxon>
    </lineage>
</organism>
<feature type="transmembrane region" description="Helical" evidence="7">
    <location>
        <begin position="384"/>
        <end position="405"/>
    </location>
</feature>
<feature type="transmembrane region" description="Helical" evidence="7">
    <location>
        <begin position="85"/>
        <end position="106"/>
    </location>
</feature>
<dbReference type="AlphaFoldDB" id="A0A1F6CQJ7"/>
<evidence type="ECO:0000256" key="7">
    <source>
        <dbReference type="SAM" id="Phobius"/>
    </source>
</evidence>
<accession>A0A1F6CQJ7</accession>
<reference evidence="8 9" key="1">
    <citation type="journal article" date="2016" name="Nat. Commun.">
        <title>Thousands of microbial genomes shed light on interconnected biogeochemical processes in an aquifer system.</title>
        <authorList>
            <person name="Anantharaman K."/>
            <person name="Brown C.T."/>
            <person name="Hug L.A."/>
            <person name="Sharon I."/>
            <person name="Castelle C.J."/>
            <person name="Probst A.J."/>
            <person name="Thomas B.C."/>
            <person name="Singh A."/>
            <person name="Wilkins M.J."/>
            <person name="Karaoz U."/>
            <person name="Brodie E.L."/>
            <person name="Williams K.H."/>
            <person name="Hubbard S.S."/>
            <person name="Banfield J.F."/>
        </authorList>
    </citation>
    <scope>NUCLEOTIDE SEQUENCE [LARGE SCALE GENOMIC DNA]</scope>
    <source>
        <strain evidence="9">RIFCSPLOWO2_12_FULL_64_10</strain>
    </source>
</reference>
<dbReference type="SUPFAM" id="SSF103473">
    <property type="entry name" value="MFS general substrate transporter"/>
    <property type="match status" value="1"/>
</dbReference>
<dbReference type="PANTHER" id="PTHR23513">
    <property type="entry name" value="INTEGRAL MEMBRANE EFFLUX PROTEIN-RELATED"/>
    <property type="match status" value="1"/>
</dbReference>
<dbReference type="Proteomes" id="UP000178606">
    <property type="component" value="Unassembled WGS sequence"/>
</dbReference>
<evidence type="ECO:0000313" key="8">
    <source>
        <dbReference type="EMBL" id="OGG51142.1"/>
    </source>
</evidence>
<evidence type="ECO:0008006" key="10">
    <source>
        <dbReference type="Google" id="ProtNLM"/>
    </source>
</evidence>
<evidence type="ECO:0000256" key="2">
    <source>
        <dbReference type="ARBA" id="ARBA00022448"/>
    </source>
</evidence>
<dbReference type="CDD" id="cd06173">
    <property type="entry name" value="MFS_MefA_like"/>
    <property type="match status" value="1"/>
</dbReference>
<dbReference type="EMBL" id="MFKF01000194">
    <property type="protein sequence ID" value="OGG51142.1"/>
    <property type="molecule type" value="Genomic_DNA"/>
</dbReference>
<feature type="transmembrane region" description="Helical" evidence="7">
    <location>
        <begin position="170"/>
        <end position="196"/>
    </location>
</feature>
<gene>
    <name evidence="8" type="ORF">A3F84_14455</name>
</gene>
<feature type="transmembrane region" description="Helical" evidence="7">
    <location>
        <begin position="53"/>
        <end position="78"/>
    </location>
</feature>
<keyword evidence="2" id="KW-0813">Transport</keyword>
<dbReference type="InterPro" id="IPR010290">
    <property type="entry name" value="TM_effector"/>
</dbReference>
<comment type="subcellular location">
    <subcellularLocation>
        <location evidence="1">Cell membrane</location>
        <topology evidence="1">Multi-pass membrane protein</topology>
    </subcellularLocation>
</comment>
<dbReference type="Gene3D" id="1.20.1250.20">
    <property type="entry name" value="MFS general substrate transporter like domains"/>
    <property type="match status" value="1"/>
</dbReference>
<comment type="caution">
    <text evidence="8">The sequence shown here is derived from an EMBL/GenBank/DDBJ whole genome shotgun (WGS) entry which is preliminary data.</text>
</comment>